<dbReference type="GO" id="GO:0008250">
    <property type="term" value="C:oligosaccharyltransferase complex"/>
    <property type="evidence" value="ECO:0007669"/>
    <property type="project" value="UniProtKB-UniRule"/>
</dbReference>
<keyword evidence="9" id="KW-1185">Reference proteome</keyword>
<keyword evidence="4 6" id="KW-1133">Transmembrane helix</keyword>
<keyword evidence="3 6" id="KW-0812">Transmembrane</keyword>
<organism evidence="8 9">
    <name type="scientific">Rhodotorula taiwanensis</name>
    <dbReference type="NCBI Taxonomy" id="741276"/>
    <lineage>
        <taxon>Eukaryota</taxon>
        <taxon>Fungi</taxon>
        <taxon>Dikarya</taxon>
        <taxon>Basidiomycota</taxon>
        <taxon>Pucciniomycotina</taxon>
        <taxon>Microbotryomycetes</taxon>
        <taxon>Sporidiobolales</taxon>
        <taxon>Sporidiobolaceae</taxon>
        <taxon>Rhodotorula</taxon>
    </lineage>
</organism>
<evidence type="ECO:0000256" key="5">
    <source>
        <dbReference type="ARBA" id="ARBA00023136"/>
    </source>
</evidence>
<feature type="transmembrane region" description="Helical" evidence="6">
    <location>
        <begin position="26"/>
        <end position="48"/>
    </location>
</feature>
<dbReference type="Pfam" id="PF05251">
    <property type="entry name" value="Ost5"/>
    <property type="match status" value="1"/>
</dbReference>
<evidence type="ECO:0000256" key="4">
    <source>
        <dbReference type="ARBA" id="ARBA00022989"/>
    </source>
</evidence>
<comment type="function">
    <text evidence="6">Subunit of the oligosaccharyl transferase (OST) complex that catalyzes the initial transfer of a defined glycan (Glc(3)Man(9)GlcNAc(2) in eukaryotes) from the lipid carrier dolichol-pyrophosphate to an asparagine residue within an Asn-X-Ser/Thr consensus motif in nascent polypeptide chains, the first step in protein N-glycosylation. N-glycosylation occurs cotranslationally and the complex associates with the Sec61 complex at the channel-forming translocon complex that mediates protein translocation across the endoplasmic reticulum (ER). All subunits are required for a maximal enzyme activity.</text>
</comment>
<comment type="subunit">
    <text evidence="6">Component of the oligosaccharyltransferase (OST) complex.</text>
</comment>
<dbReference type="GO" id="GO:0006487">
    <property type="term" value="P:protein N-linked glycosylation"/>
    <property type="evidence" value="ECO:0007669"/>
    <property type="project" value="UniProtKB-UniRule"/>
</dbReference>
<feature type="transmembrane region" description="Helical" evidence="6">
    <location>
        <begin position="76"/>
        <end position="99"/>
    </location>
</feature>
<protein>
    <recommendedName>
        <fullName evidence="6">Dolichyl-diphosphooligosaccharide-protein glycosyltransferase subunit OST5</fullName>
    </recommendedName>
</protein>
<evidence type="ECO:0000313" key="9">
    <source>
        <dbReference type="Proteomes" id="UP000237144"/>
    </source>
</evidence>
<comment type="subcellular location">
    <subcellularLocation>
        <location evidence="1 6">Membrane</location>
        <topology evidence="1 6">Multi-pass membrane protein</topology>
    </subcellularLocation>
</comment>
<comment type="similarity">
    <text evidence="2 6">Belongs to the OST5 family.</text>
</comment>
<name>A0A2S5B8Q4_9BASI</name>
<gene>
    <name evidence="8" type="ORF">BMF94_3788</name>
</gene>
<evidence type="ECO:0000256" key="1">
    <source>
        <dbReference type="ARBA" id="ARBA00004141"/>
    </source>
</evidence>
<dbReference type="STRING" id="741276.A0A2S5B8Q4"/>
<evidence type="ECO:0000256" key="3">
    <source>
        <dbReference type="ARBA" id="ARBA00022692"/>
    </source>
</evidence>
<evidence type="ECO:0000256" key="7">
    <source>
        <dbReference type="SAM" id="MobiDB-lite"/>
    </source>
</evidence>
<feature type="compositionally biased region" description="Low complexity" evidence="7">
    <location>
        <begin position="50"/>
        <end position="64"/>
    </location>
</feature>
<dbReference type="EMBL" id="PJQD01000039">
    <property type="protein sequence ID" value="POY73158.1"/>
    <property type="molecule type" value="Genomic_DNA"/>
</dbReference>
<reference evidence="8 9" key="1">
    <citation type="journal article" date="2018" name="Front. Microbiol.">
        <title>Prospects for Fungal Bioremediation of Acidic Radioactive Waste Sites: Characterization and Genome Sequence of Rhodotorula taiwanensis MD1149.</title>
        <authorList>
            <person name="Tkavc R."/>
            <person name="Matrosova V.Y."/>
            <person name="Grichenko O.E."/>
            <person name="Gostincar C."/>
            <person name="Volpe R.P."/>
            <person name="Klimenkova P."/>
            <person name="Gaidamakova E.K."/>
            <person name="Zhou C.E."/>
            <person name="Stewart B.J."/>
            <person name="Lyman M.G."/>
            <person name="Malfatti S.A."/>
            <person name="Rubinfeld B."/>
            <person name="Courtot M."/>
            <person name="Singh J."/>
            <person name="Dalgard C.L."/>
            <person name="Hamilton T."/>
            <person name="Frey K.G."/>
            <person name="Gunde-Cimerman N."/>
            <person name="Dugan L."/>
            <person name="Daly M.J."/>
        </authorList>
    </citation>
    <scope>NUCLEOTIDE SEQUENCE [LARGE SCALE GENOMIC DNA]</scope>
    <source>
        <strain evidence="8 9">MD1149</strain>
    </source>
</reference>
<dbReference type="Proteomes" id="UP000237144">
    <property type="component" value="Unassembled WGS sequence"/>
</dbReference>
<evidence type="ECO:0000313" key="8">
    <source>
        <dbReference type="EMBL" id="POY73158.1"/>
    </source>
</evidence>
<evidence type="ECO:0000256" key="2">
    <source>
        <dbReference type="ARBA" id="ARBA00009825"/>
    </source>
</evidence>
<evidence type="ECO:0000256" key="6">
    <source>
        <dbReference type="RuleBase" id="RU367008"/>
    </source>
</evidence>
<dbReference type="AlphaFoldDB" id="A0A2S5B8Q4"/>
<keyword evidence="5 6" id="KW-0472">Membrane</keyword>
<sequence>MSASYARLAAEHASSPPFTPFVPRSALQPLAIILLVAAFILTFAFSTLGSTSTRRRTTSSGKSTAQQPTSTVGKELVLGGAASVAGGVGLVLAFCAIGANV</sequence>
<accession>A0A2S5B8Q4</accession>
<feature type="region of interest" description="Disordered" evidence="7">
    <location>
        <begin position="50"/>
        <end position="71"/>
    </location>
</feature>
<comment type="caution">
    <text evidence="8">The sequence shown here is derived from an EMBL/GenBank/DDBJ whole genome shotgun (WGS) entry which is preliminary data.</text>
</comment>
<proteinExistence type="inferred from homology"/>
<dbReference type="InterPro" id="IPR007915">
    <property type="entry name" value="TMEM258/Ost5"/>
</dbReference>